<dbReference type="AlphaFoldDB" id="A0ABD2WEW6"/>
<keyword evidence="2" id="KW-1185">Reference proteome</keyword>
<dbReference type="EMBL" id="JBJJXI010000110">
    <property type="protein sequence ID" value="KAL3391409.1"/>
    <property type="molecule type" value="Genomic_DNA"/>
</dbReference>
<protein>
    <submittedName>
        <fullName evidence="1">Uncharacterized protein</fullName>
    </submittedName>
</protein>
<gene>
    <name evidence="1" type="ORF">TKK_013883</name>
</gene>
<evidence type="ECO:0000313" key="1">
    <source>
        <dbReference type="EMBL" id="KAL3391409.1"/>
    </source>
</evidence>
<comment type="caution">
    <text evidence="1">The sequence shown here is derived from an EMBL/GenBank/DDBJ whole genome shotgun (WGS) entry which is preliminary data.</text>
</comment>
<accession>A0ABD2WEW6</accession>
<proteinExistence type="predicted"/>
<name>A0ABD2WEW6_9HYME</name>
<dbReference type="Proteomes" id="UP001627154">
    <property type="component" value="Unassembled WGS sequence"/>
</dbReference>
<evidence type="ECO:0000313" key="2">
    <source>
        <dbReference type="Proteomes" id="UP001627154"/>
    </source>
</evidence>
<sequence length="111" mass="13330">MPVERVHIVTENKKMWPIEALPVRLRIADDSFVRSQPCDESGENEGRRDVKPVRLRWSHEAVEFTVELRNLETHWWGEFPDTKDFKSFRQRIGVRYFGHDLIHFLQKEVID</sequence>
<organism evidence="1 2">
    <name type="scientific">Trichogramma kaykai</name>
    <dbReference type="NCBI Taxonomy" id="54128"/>
    <lineage>
        <taxon>Eukaryota</taxon>
        <taxon>Metazoa</taxon>
        <taxon>Ecdysozoa</taxon>
        <taxon>Arthropoda</taxon>
        <taxon>Hexapoda</taxon>
        <taxon>Insecta</taxon>
        <taxon>Pterygota</taxon>
        <taxon>Neoptera</taxon>
        <taxon>Endopterygota</taxon>
        <taxon>Hymenoptera</taxon>
        <taxon>Apocrita</taxon>
        <taxon>Proctotrupomorpha</taxon>
        <taxon>Chalcidoidea</taxon>
        <taxon>Trichogrammatidae</taxon>
        <taxon>Trichogramma</taxon>
    </lineage>
</organism>
<reference evidence="1 2" key="1">
    <citation type="journal article" date="2024" name="bioRxiv">
        <title>A reference genome for Trichogramma kaykai: A tiny desert-dwelling parasitoid wasp with competing sex-ratio distorters.</title>
        <authorList>
            <person name="Culotta J."/>
            <person name="Lindsey A.R."/>
        </authorList>
    </citation>
    <scope>NUCLEOTIDE SEQUENCE [LARGE SCALE GENOMIC DNA]</scope>
    <source>
        <strain evidence="1 2">KSX58</strain>
    </source>
</reference>